<dbReference type="InterPro" id="IPR029039">
    <property type="entry name" value="Flavoprotein-like_sf"/>
</dbReference>
<evidence type="ECO:0000313" key="4">
    <source>
        <dbReference type="EMBL" id="SUP43882.1"/>
    </source>
</evidence>
<sequence length="219" mass="24707">MNVIAINGSPRPNKNTAQLLNKALEGAKQSGATTEFISLYPLQYRGCVSCFYCKRKDKEHGTCIVKDDLSPVIEKLKAADAIIWGSPVYFSNMSAAMLALFERFLFSNYIYSASNPSVLGKQIPSAFIYTMNMTEEQTHQFHFRDVVLPVETGVHRILGVEPEKLYAYNTVQFDDYSKFESSIFSESDKRAYKEAHFENDLNQAFQLGQNLVAKAQAIN</sequence>
<dbReference type="Gene3D" id="3.40.50.360">
    <property type="match status" value="1"/>
</dbReference>
<reference evidence="4 5" key="1">
    <citation type="submission" date="2018-06" db="EMBL/GenBank/DDBJ databases">
        <authorList>
            <consortium name="Pathogen Informatics"/>
            <person name="Doyle S."/>
        </authorList>
    </citation>
    <scope>NUCLEOTIDE SEQUENCE [LARGE SCALE GENOMIC DNA]</scope>
    <source>
        <strain evidence="4 5">NCTC12020</strain>
    </source>
</reference>
<keyword evidence="5" id="KW-1185">Reference proteome</keyword>
<keyword evidence="1" id="KW-0285">Flavoprotein</keyword>
<dbReference type="Proteomes" id="UP000255367">
    <property type="component" value="Unassembled WGS sequence"/>
</dbReference>
<organism evidence="4 5">
    <name type="scientific">Veillonella criceti</name>
    <dbReference type="NCBI Taxonomy" id="103891"/>
    <lineage>
        <taxon>Bacteria</taxon>
        <taxon>Bacillati</taxon>
        <taxon>Bacillota</taxon>
        <taxon>Negativicutes</taxon>
        <taxon>Veillonellales</taxon>
        <taxon>Veillonellaceae</taxon>
        <taxon>Veillonella</taxon>
    </lineage>
</organism>
<dbReference type="OrthoDB" id="6398207at2"/>
<evidence type="ECO:0000256" key="2">
    <source>
        <dbReference type="ARBA" id="ARBA00022643"/>
    </source>
</evidence>
<proteinExistence type="predicted"/>
<protein>
    <submittedName>
        <fullName evidence="4">NADPH-quinone reductase (Modulator of drug activity B)</fullName>
    </submittedName>
</protein>
<dbReference type="EMBL" id="UHIO01000001">
    <property type="protein sequence ID" value="SUP43882.1"/>
    <property type="molecule type" value="Genomic_DNA"/>
</dbReference>
<dbReference type="Pfam" id="PF03358">
    <property type="entry name" value="FMN_red"/>
    <property type="match status" value="1"/>
</dbReference>
<dbReference type="RefSeq" id="WP_115310535.1">
    <property type="nucleotide sequence ID" value="NZ_UHIO01000001.1"/>
</dbReference>
<evidence type="ECO:0000259" key="3">
    <source>
        <dbReference type="Pfam" id="PF03358"/>
    </source>
</evidence>
<evidence type="ECO:0000313" key="5">
    <source>
        <dbReference type="Proteomes" id="UP000255367"/>
    </source>
</evidence>
<dbReference type="PANTHER" id="PTHR43278:SF2">
    <property type="entry name" value="IRON-SULFUR FLAVOPROTEIN"/>
    <property type="match status" value="1"/>
</dbReference>
<feature type="domain" description="NADPH-dependent FMN reductase-like" evidence="3">
    <location>
        <begin position="1"/>
        <end position="145"/>
    </location>
</feature>
<dbReference type="SUPFAM" id="SSF52218">
    <property type="entry name" value="Flavoproteins"/>
    <property type="match status" value="1"/>
</dbReference>
<dbReference type="GO" id="GO:0016491">
    <property type="term" value="F:oxidoreductase activity"/>
    <property type="evidence" value="ECO:0007669"/>
    <property type="project" value="InterPro"/>
</dbReference>
<dbReference type="AlphaFoldDB" id="A0A380NN10"/>
<name>A0A380NN10_9FIRM</name>
<dbReference type="PANTHER" id="PTHR43278">
    <property type="entry name" value="NAD(P)H-DEPENDENT FMN-CONTAINING OXIDOREDUCTASE YWQN-RELATED"/>
    <property type="match status" value="1"/>
</dbReference>
<dbReference type="InterPro" id="IPR051796">
    <property type="entry name" value="ISF_SsuE-like"/>
</dbReference>
<gene>
    <name evidence="4" type="ORF">NCTC12020_01393</name>
</gene>
<accession>A0A380NN10</accession>
<keyword evidence="2" id="KW-0288">FMN</keyword>
<dbReference type="InterPro" id="IPR005025">
    <property type="entry name" value="FMN_Rdtase-like_dom"/>
</dbReference>
<evidence type="ECO:0000256" key="1">
    <source>
        <dbReference type="ARBA" id="ARBA00022630"/>
    </source>
</evidence>